<reference evidence="2 3" key="1">
    <citation type="journal article" date="2019" name="Indoor Air">
        <title>Impacts of indoor surface finishes on bacterial viability.</title>
        <authorList>
            <person name="Hu J."/>
            <person name="Maamar S.B."/>
            <person name="Glawe A.J."/>
            <person name="Gottel N."/>
            <person name="Gilbert J.A."/>
            <person name="Hartmann E.M."/>
        </authorList>
    </citation>
    <scope>NUCLEOTIDE SEQUENCE [LARGE SCALE GENOMIC DNA]</scope>
    <source>
        <strain evidence="2 3">AF060A6</strain>
    </source>
</reference>
<feature type="transmembrane region" description="Helical" evidence="1">
    <location>
        <begin position="60"/>
        <end position="85"/>
    </location>
</feature>
<dbReference type="PANTHER" id="PTHR39177:SF1">
    <property type="entry name" value="ABC TRANSPORTER PERMEASE YTRC-RELATED"/>
    <property type="match status" value="1"/>
</dbReference>
<comment type="caution">
    <text evidence="2">The sequence shown here is derived from an EMBL/GenBank/DDBJ whole genome shotgun (WGS) entry which is preliminary data.</text>
</comment>
<feature type="transmembrane region" description="Helical" evidence="1">
    <location>
        <begin position="145"/>
        <end position="167"/>
    </location>
</feature>
<evidence type="ECO:0000256" key="1">
    <source>
        <dbReference type="SAM" id="Phobius"/>
    </source>
</evidence>
<dbReference type="PANTHER" id="PTHR39177">
    <property type="entry name" value="ABC TRANSPORTER PERMEASE YTRC-RELATED"/>
    <property type="match status" value="1"/>
</dbReference>
<dbReference type="GO" id="GO:0005886">
    <property type="term" value="C:plasma membrane"/>
    <property type="evidence" value="ECO:0007669"/>
    <property type="project" value="UniProtKB-SubCell"/>
</dbReference>
<keyword evidence="1" id="KW-0472">Membrane</keyword>
<feature type="transmembrane region" description="Helical" evidence="1">
    <location>
        <begin position="21"/>
        <end position="40"/>
    </location>
</feature>
<sequence>MTLFNKALWLKNYKQSKFVVWGLWLVCLYFPYKLNNFLSIEENSLLHWDEWGNSEPYTFYFGNFLEVGLFQVLASILLATALIGLERTNQSFDFTLALPYKRSEIFFSKWIFGVFHLTLAVAVSVFISMFVLFNSVMNEYLPLAALGYYFVIALVTLIGVFTFSLFIGLIGASFVSQFAFSLIFLFLPYGLYNLVMSGISTHYRAITGDFFIREYYGIQKFGSYIENLSFPLQLLDFEDGINEIFIWKQATFLGELSVIIIPIIVTLISLYLIKRLSTPIKSENNGKILAYENLLPYLKVGVFICFYLFGGNVFGSSNRYNEPPSLLSYHLGGLGFSIIAYLILTKIAGMRMQFGKK</sequence>
<dbReference type="AlphaFoldDB" id="A0A4S3PU68"/>
<name>A0A4S3PU68_9BACI</name>
<evidence type="ECO:0000313" key="3">
    <source>
        <dbReference type="Proteomes" id="UP000306477"/>
    </source>
</evidence>
<keyword evidence="1" id="KW-1133">Transmembrane helix</keyword>
<feature type="transmembrane region" description="Helical" evidence="1">
    <location>
        <begin position="326"/>
        <end position="344"/>
    </location>
</feature>
<dbReference type="Proteomes" id="UP000306477">
    <property type="component" value="Unassembled WGS sequence"/>
</dbReference>
<feature type="transmembrane region" description="Helical" evidence="1">
    <location>
        <begin position="106"/>
        <end position="133"/>
    </location>
</feature>
<gene>
    <name evidence="2" type="ORF">E1I69_08115</name>
</gene>
<dbReference type="InterPro" id="IPR053046">
    <property type="entry name" value="ABC-5_transporter"/>
</dbReference>
<dbReference type="OrthoDB" id="2658554at2"/>
<feature type="transmembrane region" description="Helical" evidence="1">
    <location>
        <begin position="252"/>
        <end position="273"/>
    </location>
</feature>
<keyword evidence="1" id="KW-0812">Transmembrane</keyword>
<dbReference type="GO" id="GO:0140359">
    <property type="term" value="F:ABC-type transporter activity"/>
    <property type="evidence" value="ECO:0007669"/>
    <property type="project" value="InterPro"/>
</dbReference>
<keyword evidence="3" id="KW-1185">Reference proteome</keyword>
<dbReference type="Pfam" id="PF12679">
    <property type="entry name" value="ABC2_membrane_2"/>
    <property type="match status" value="1"/>
</dbReference>
<feature type="transmembrane region" description="Helical" evidence="1">
    <location>
        <begin position="174"/>
        <end position="192"/>
    </location>
</feature>
<proteinExistence type="predicted"/>
<accession>A0A4S3PU68</accession>
<dbReference type="EMBL" id="SLUB01000010">
    <property type="protein sequence ID" value="THE13299.1"/>
    <property type="molecule type" value="Genomic_DNA"/>
</dbReference>
<organism evidence="2 3">
    <name type="scientific">Bacillus timonensis</name>
    <dbReference type="NCBI Taxonomy" id="1033734"/>
    <lineage>
        <taxon>Bacteria</taxon>
        <taxon>Bacillati</taxon>
        <taxon>Bacillota</taxon>
        <taxon>Bacilli</taxon>
        <taxon>Bacillales</taxon>
        <taxon>Bacillaceae</taxon>
        <taxon>Bacillus</taxon>
    </lineage>
</organism>
<protein>
    <submittedName>
        <fullName evidence="2">ABC transporter permease</fullName>
    </submittedName>
</protein>
<feature type="transmembrane region" description="Helical" evidence="1">
    <location>
        <begin position="294"/>
        <end position="314"/>
    </location>
</feature>
<evidence type="ECO:0000313" key="2">
    <source>
        <dbReference type="EMBL" id="THE13299.1"/>
    </source>
</evidence>